<name>A0ABR6TIY8_9FIRM</name>
<evidence type="ECO:0000313" key="1">
    <source>
        <dbReference type="EMBL" id="MBC2575383.1"/>
    </source>
</evidence>
<dbReference type="RefSeq" id="WP_185623414.1">
    <property type="nucleotide sequence ID" value="NZ_JABGBW010000001.1"/>
</dbReference>
<sequence length="205" mass="24436">MVENKNMDFVKCYNRIVQQEKFVQAVIKVSEEQMLGLNLSHELDERFGNVEFDDIDKVIEKNENNPKWLEKNLSIIENRLAYAVKKVIEADEGQIINLKEEFYKLGQEVNIEYKDLPMKEMYEVIRDFLLDGGKSEELNKLVDESVDEIVWTRARPSTVRYWVCHDIDFKKYYIPLRRAFIHGLLEKTDIEFKTLDDTVFMLSRR</sequence>
<dbReference type="EMBL" id="JABGBW010000001">
    <property type="protein sequence ID" value="MBC2575383.1"/>
    <property type="molecule type" value="Genomic_DNA"/>
</dbReference>
<accession>A0ABR6TIY8</accession>
<keyword evidence="2" id="KW-1185">Reference proteome</keyword>
<protein>
    <submittedName>
        <fullName evidence="1">Uncharacterized protein</fullName>
    </submittedName>
</protein>
<proteinExistence type="predicted"/>
<evidence type="ECO:0000313" key="2">
    <source>
        <dbReference type="Proteomes" id="UP000713904"/>
    </source>
</evidence>
<organism evidence="1 2">
    <name type="scientific">Peptostreptococcus canis</name>
    <dbReference type="NCBI Taxonomy" id="1159213"/>
    <lineage>
        <taxon>Bacteria</taxon>
        <taxon>Bacillati</taxon>
        <taxon>Bacillota</taxon>
        <taxon>Clostridia</taxon>
        <taxon>Peptostreptococcales</taxon>
        <taxon>Peptostreptococcaceae</taxon>
        <taxon>Peptostreptococcus</taxon>
    </lineage>
</organism>
<reference evidence="1 2" key="1">
    <citation type="submission" date="2020-05" db="EMBL/GenBank/DDBJ databases">
        <title>Draft genome of xy-202 and genomic insight in genome of the genus Peptostreptococcus.</title>
        <authorList>
            <person name="Zhang Z."/>
        </authorList>
    </citation>
    <scope>NUCLEOTIDE SEQUENCE [LARGE SCALE GENOMIC DNA]</scope>
    <source>
        <strain evidence="1 2">DSM 27025</strain>
    </source>
</reference>
<comment type="caution">
    <text evidence="1">The sequence shown here is derived from an EMBL/GenBank/DDBJ whole genome shotgun (WGS) entry which is preliminary data.</text>
</comment>
<dbReference type="Proteomes" id="UP000713904">
    <property type="component" value="Unassembled WGS sequence"/>
</dbReference>
<gene>
    <name evidence="1" type="ORF">HLB29_01620</name>
</gene>